<dbReference type="InterPro" id="IPR050613">
    <property type="entry name" value="Sec_Metabolite_Reg"/>
</dbReference>
<keyword evidence="5" id="KW-0804">Transcription</keyword>
<dbReference type="SUPFAM" id="SSF57701">
    <property type="entry name" value="Zn2/Cys6 DNA-binding domain"/>
    <property type="match status" value="1"/>
</dbReference>
<evidence type="ECO:0000256" key="4">
    <source>
        <dbReference type="ARBA" id="ARBA00023125"/>
    </source>
</evidence>
<dbReference type="GO" id="GO:0003677">
    <property type="term" value="F:DNA binding"/>
    <property type="evidence" value="ECO:0007669"/>
    <property type="project" value="UniProtKB-KW"/>
</dbReference>
<reference evidence="10" key="1">
    <citation type="journal article" date="2017" name="Nat. Microbiol.">
        <title>Global analysis of biosynthetic gene clusters reveals vast potential of secondary metabolite production in Penicillium species.</title>
        <authorList>
            <person name="Nielsen J.C."/>
            <person name="Grijseels S."/>
            <person name="Prigent S."/>
            <person name="Ji B."/>
            <person name="Dainat J."/>
            <person name="Nielsen K.F."/>
            <person name="Frisvad J.C."/>
            <person name="Workman M."/>
            <person name="Nielsen J."/>
        </authorList>
    </citation>
    <scope>NUCLEOTIDE SEQUENCE [LARGE SCALE GENOMIC DNA]</scope>
    <source>
        <strain evidence="10">IBT 31811</strain>
    </source>
</reference>
<dbReference type="GO" id="GO:0005634">
    <property type="term" value="C:nucleus"/>
    <property type="evidence" value="ECO:0007669"/>
    <property type="project" value="UniProtKB-SubCell"/>
</dbReference>
<dbReference type="SMART" id="SM00906">
    <property type="entry name" value="Fungal_trans"/>
    <property type="match status" value="1"/>
</dbReference>
<dbReference type="PANTHER" id="PTHR31001:SF87">
    <property type="entry name" value="COL-21"/>
    <property type="match status" value="1"/>
</dbReference>
<dbReference type="PANTHER" id="PTHR31001">
    <property type="entry name" value="UNCHARACTERIZED TRANSCRIPTIONAL REGULATORY PROTEIN"/>
    <property type="match status" value="1"/>
</dbReference>
<dbReference type="PROSITE" id="PS50048">
    <property type="entry name" value="ZN2_CY6_FUNGAL_2"/>
    <property type="match status" value="1"/>
</dbReference>
<evidence type="ECO:0000256" key="5">
    <source>
        <dbReference type="ARBA" id="ARBA00023163"/>
    </source>
</evidence>
<proteinExistence type="predicted"/>
<dbReference type="GO" id="GO:0000981">
    <property type="term" value="F:DNA-binding transcription factor activity, RNA polymerase II-specific"/>
    <property type="evidence" value="ECO:0007669"/>
    <property type="project" value="InterPro"/>
</dbReference>
<dbReference type="CDD" id="cd12148">
    <property type="entry name" value="fungal_TF_MHR"/>
    <property type="match status" value="1"/>
</dbReference>
<gene>
    <name evidence="9" type="ORF">PENANT_c057G08339</name>
</gene>
<dbReference type="Pfam" id="PF00172">
    <property type="entry name" value="Zn_clus"/>
    <property type="match status" value="1"/>
</dbReference>
<evidence type="ECO:0000313" key="9">
    <source>
        <dbReference type="EMBL" id="OQD79222.1"/>
    </source>
</evidence>
<evidence type="ECO:0000256" key="7">
    <source>
        <dbReference type="SAM" id="MobiDB-lite"/>
    </source>
</evidence>
<dbReference type="CDD" id="cd00067">
    <property type="entry name" value="GAL4"/>
    <property type="match status" value="1"/>
</dbReference>
<evidence type="ECO:0000256" key="2">
    <source>
        <dbReference type="ARBA" id="ARBA00022723"/>
    </source>
</evidence>
<dbReference type="InterPro" id="IPR036864">
    <property type="entry name" value="Zn2-C6_fun-type_DNA-bd_sf"/>
</dbReference>
<dbReference type="GO" id="GO:0006351">
    <property type="term" value="P:DNA-templated transcription"/>
    <property type="evidence" value="ECO:0007669"/>
    <property type="project" value="InterPro"/>
</dbReference>
<dbReference type="Pfam" id="PF04082">
    <property type="entry name" value="Fungal_trans"/>
    <property type="match status" value="1"/>
</dbReference>
<evidence type="ECO:0000313" key="10">
    <source>
        <dbReference type="Proteomes" id="UP000191672"/>
    </source>
</evidence>
<dbReference type="AlphaFoldDB" id="A0A1V6PR93"/>
<keyword evidence="4" id="KW-0238">DNA-binding</keyword>
<protein>
    <recommendedName>
        <fullName evidence="8">Zn(2)-C6 fungal-type domain-containing protein</fullName>
    </recommendedName>
</protein>
<evidence type="ECO:0000256" key="3">
    <source>
        <dbReference type="ARBA" id="ARBA00023015"/>
    </source>
</evidence>
<sequence>MPAAGSPSLKRKRVVESCSECYRRKQKCDRKHPCNNCSARNVPAKCTFNASKVPPPEGIRHSSMTTNQWGQEPSPLQDDRVSPHLGSNALGYSSAPGSNAFVGLQQILGNAEFDRINSSQTPASNPSVSRHTNQVLLSKLPPRPVLQTLIDLFFTEVTCLTLQFLPSEQIETARVSANDLANSQSYSDIGDQLLSNLGRPGAALSGVQAEFLRASCLKNAGRGTEAWHALGNAIRQAQELGLHRHREIRQREEASIDKTLCEFWYDENKKRLWTNLFVWDSLMAMILGRPRMIHRDDCDAKPPMECSIPKNPSVAIPMAVRSDESPGIIPVSASLFQYAIACKVHDMRAIKVDRPHPKTYSTVQKIHEDVDSMMEGLLPAIRPDCPDTSWDLELPYLPQLREELKVMANLFIVNLHRPHIIASTESRKAALQAAITTLDSQLRSFTQTNPHQYRLFGLAFYLVDASFLLSIISILYPPENSDARQNIETSLSRSLDSLAALKIHNPIAKAGFDVVQRCYKKLKEAFQLRRANDASGPHPALHGSSTTRLQSLMRDLQDHSLEPSMGSLLDPDQSTQTPNLGLPTPPFYGLQDSFDSGYWLEQLNQIQPSLLFEQDPNGMWETLSFD</sequence>
<feature type="region of interest" description="Disordered" evidence="7">
    <location>
        <begin position="54"/>
        <end position="89"/>
    </location>
</feature>
<dbReference type="InterPro" id="IPR007219">
    <property type="entry name" value="XnlR_reg_dom"/>
</dbReference>
<keyword evidence="2" id="KW-0479">Metal-binding</keyword>
<dbReference type="Gene3D" id="4.10.240.10">
    <property type="entry name" value="Zn(2)-C6 fungal-type DNA-binding domain"/>
    <property type="match status" value="1"/>
</dbReference>
<dbReference type="InterPro" id="IPR001138">
    <property type="entry name" value="Zn2Cys6_DnaBD"/>
</dbReference>
<keyword evidence="6" id="KW-0539">Nucleus</keyword>
<dbReference type="GO" id="GO:0008270">
    <property type="term" value="F:zinc ion binding"/>
    <property type="evidence" value="ECO:0007669"/>
    <property type="project" value="InterPro"/>
</dbReference>
<organism evidence="9 10">
    <name type="scientific">Penicillium antarcticum</name>
    <dbReference type="NCBI Taxonomy" id="416450"/>
    <lineage>
        <taxon>Eukaryota</taxon>
        <taxon>Fungi</taxon>
        <taxon>Dikarya</taxon>
        <taxon>Ascomycota</taxon>
        <taxon>Pezizomycotina</taxon>
        <taxon>Eurotiomycetes</taxon>
        <taxon>Eurotiomycetidae</taxon>
        <taxon>Eurotiales</taxon>
        <taxon>Aspergillaceae</taxon>
        <taxon>Penicillium</taxon>
    </lineage>
</organism>
<evidence type="ECO:0000256" key="6">
    <source>
        <dbReference type="ARBA" id="ARBA00023242"/>
    </source>
</evidence>
<evidence type="ECO:0000259" key="8">
    <source>
        <dbReference type="PROSITE" id="PS50048"/>
    </source>
</evidence>
<name>A0A1V6PR93_9EURO</name>
<evidence type="ECO:0000256" key="1">
    <source>
        <dbReference type="ARBA" id="ARBA00004123"/>
    </source>
</evidence>
<dbReference type="STRING" id="416450.A0A1V6PR93"/>
<keyword evidence="3" id="KW-0805">Transcription regulation</keyword>
<accession>A0A1V6PR93</accession>
<feature type="domain" description="Zn(2)-C6 fungal-type" evidence="8">
    <location>
        <begin position="17"/>
        <end position="48"/>
    </location>
</feature>
<dbReference type="Proteomes" id="UP000191672">
    <property type="component" value="Unassembled WGS sequence"/>
</dbReference>
<comment type="caution">
    <text evidence="9">The sequence shown here is derived from an EMBL/GenBank/DDBJ whole genome shotgun (WGS) entry which is preliminary data.</text>
</comment>
<comment type="subcellular location">
    <subcellularLocation>
        <location evidence="1">Nucleus</location>
    </subcellularLocation>
</comment>
<feature type="compositionally biased region" description="Polar residues" evidence="7">
    <location>
        <begin position="62"/>
        <end position="71"/>
    </location>
</feature>
<keyword evidence="10" id="KW-1185">Reference proteome</keyword>
<dbReference type="SMART" id="SM00066">
    <property type="entry name" value="GAL4"/>
    <property type="match status" value="1"/>
</dbReference>
<feature type="region of interest" description="Disordered" evidence="7">
    <location>
        <begin position="561"/>
        <end position="580"/>
    </location>
</feature>
<dbReference type="EMBL" id="MDYN01000057">
    <property type="protein sequence ID" value="OQD79222.1"/>
    <property type="molecule type" value="Genomic_DNA"/>
</dbReference>